<feature type="region of interest" description="Disordered" evidence="1">
    <location>
        <begin position="34"/>
        <end position="59"/>
    </location>
</feature>
<dbReference type="EMBL" id="QDGZ01000003">
    <property type="protein sequence ID" value="PVG83327.1"/>
    <property type="molecule type" value="Genomic_DNA"/>
</dbReference>
<evidence type="ECO:0000256" key="1">
    <source>
        <dbReference type="SAM" id="MobiDB-lite"/>
    </source>
</evidence>
<accession>A0A2T8FC91</accession>
<reference evidence="2 3" key="1">
    <citation type="submission" date="2018-04" db="EMBL/GenBank/DDBJ databases">
        <title>Genome of Nocardioides gansuensis WSJ-1.</title>
        <authorList>
            <person name="Wu S."/>
            <person name="Wang G."/>
        </authorList>
    </citation>
    <scope>NUCLEOTIDE SEQUENCE [LARGE SCALE GENOMIC DNA]</scope>
    <source>
        <strain evidence="2 3">WSJ-1</strain>
    </source>
</reference>
<dbReference type="PROSITE" id="PS51257">
    <property type="entry name" value="PROKAR_LIPOPROTEIN"/>
    <property type="match status" value="1"/>
</dbReference>
<name>A0A2T8FC91_9ACTN</name>
<dbReference type="OrthoDB" id="3788226at2"/>
<protein>
    <submittedName>
        <fullName evidence="2">Uncharacterized protein</fullName>
    </submittedName>
</protein>
<gene>
    <name evidence="2" type="ORF">DDE18_08510</name>
</gene>
<dbReference type="Proteomes" id="UP000246018">
    <property type="component" value="Unassembled WGS sequence"/>
</dbReference>
<dbReference type="AlphaFoldDB" id="A0A2T8FC91"/>
<evidence type="ECO:0000313" key="3">
    <source>
        <dbReference type="Proteomes" id="UP000246018"/>
    </source>
</evidence>
<sequence length="207" mass="22704">MNTPVRAPSRLLAPLLSVLVAVALVLSGCTGDGAGERPRKAAPARHGSPAVTSDAPDELRTRSDVGRVVGKLPGPRRRAVRRQVTRVVDQWWEAAFLDGDYPRAGFPAAFPGFTKGAERQARRDKELMSNAALGPRVDSVRATRRRVLVDLLAVRHTVRAATARFLLAFRTTGKRAGRVEVRGRLFFTRTPRGWRVFGYDVSKGVRA</sequence>
<evidence type="ECO:0000313" key="2">
    <source>
        <dbReference type="EMBL" id="PVG83327.1"/>
    </source>
</evidence>
<organism evidence="2 3">
    <name type="scientific">Nocardioides gansuensis</name>
    <dbReference type="NCBI Taxonomy" id="2138300"/>
    <lineage>
        <taxon>Bacteria</taxon>
        <taxon>Bacillati</taxon>
        <taxon>Actinomycetota</taxon>
        <taxon>Actinomycetes</taxon>
        <taxon>Propionibacteriales</taxon>
        <taxon>Nocardioidaceae</taxon>
        <taxon>Nocardioides</taxon>
    </lineage>
</organism>
<keyword evidence="3" id="KW-1185">Reference proteome</keyword>
<dbReference type="RefSeq" id="WP_116571805.1">
    <property type="nucleotide sequence ID" value="NZ_QDGZ01000003.1"/>
</dbReference>
<proteinExistence type="predicted"/>
<comment type="caution">
    <text evidence="2">The sequence shown here is derived from an EMBL/GenBank/DDBJ whole genome shotgun (WGS) entry which is preliminary data.</text>
</comment>